<dbReference type="AlphaFoldDB" id="A0A1G7CIB3"/>
<sequence>MGLIRPELAAWLAPRRELLAAVAVALIGGWLASRGGWFLFAIGAVVFAIGAAWAVTSFRRLAFRRDVAAPGLVEVVEGEIRYYAARALGGTIALRDLTEIRLIRLDGHDHWRLKSADGQALLIPVEAKGAEGLAAAFATLPGIEMGRVTAAMAQTDGPSLRVVWTGPAPG</sequence>
<dbReference type="STRING" id="591205.SAMN05421538_10690"/>
<keyword evidence="1" id="KW-1133">Transmembrane helix</keyword>
<evidence type="ECO:0000313" key="2">
    <source>
        <dbReference type="EMBL" id="SDE38426.1"/>
    </source>
</evidence>
<dbReference type="Proteomes" id="UP000199344">
    <property type="component" value="Unassembled WGS sequence"/>
</dbReference>
<name>A0A1G7CIB3_9RHOB</name>
<dbReference type="RefSeq" id="WP_245727252.1">
    <property type="nucleotide sequence ID" value="NZ_FNAH01000006.1"/>
</dbReference>
<keyword evidence="3" id="KW-1185">Reference proteome</keyword>
<feature type="transmembrane region" description="Helical" evidence="1">
    <location>
        <begin position="12"/>
        <end position="31"/>
    </location>
</feature>
<organism evidence="2 3">
    <name type="scientific">Paracoccus isoporae</name>
    <dbReference type="NCBI Taxonomy" id="591205"/>
    <lineage>
        <taxon>Bacteria</taxon>
        <taxon>Pseudomonadati</taxon>
        <taxon>Pseudomonadota</taxon>
        <taxon>Alphaproteobacteria</taxon>
        <taxon>Rhodobacterales</taxon>
        <taxon>Paracoccaceae</taxon>
        <taxon>Paracoccus</taxon>
    </lineage>
</organism>
<keyword evidence="1" id="KW-0812">Transmembrane</keyword>
<gene>
    <name evidence="2" type="ORF">SAMN05421538_10690</name>
</gene>
<keyword evidence="1" id="KW-0472">Membrane</keyword>
<protein>
    <submittedName>
        <fullName evidence="2">Uncharacterized protein</fullName>
    </submittedName>
</protein>
<evidence type="ECO:0000313" key="3">
    <source>
        <dbReference type="Proteomes" id="UP000199344"/>
    </source>
</evidence>
<reference evidence="2 3" key="1">
    <citation type="submission" date="2016-10" db="EMBL/GenBank/DDBJ databases">
        <authorList>
            <person name="de Groot N.N."/>
        </authorList>
    </citation>
    <scope>NUCLEOTIDE SEQUENCE [LARGE SCALE GENOMIC DNA]</scope>
    <source>
        <strain evidence="2 3">DSM 22220</strain>
    </source>
</reference>
<dbReference type="EMBL" id="FNAH01000006">
    <property type="protein sequence ID" value="SDE38426.1"/>
    <property type="molecule type" value="Genomic_DNA"/>
</dbReference>
<accession>A0A1G7CIB3</accession>
<feature type="transmembrane region" description="Helical" evidence="1">
    <location>
        <begin position="37"/>
        <end position="55"/>
    </location>
</feature>
<evidence type="ECO:0000256" key="1">
    <source>
        <dbReference type="SAM" id="Phobius"/>
    </source>
</evidence>
<proteinExistence type="predicted"/>